<dbReference type="Proteomes" id="UP000249799">
    <property type="component" value="Chromosome"/>
</dbReference>
<dbReference type="AlphaFoldDB" id="A0A2Z4FPB3"/>
<dbReference type="KEGG" id="bsed:DN745_15070"/>
<gene>
    <name evidence="1" type="ORF">DN745_15070</name>
</gene>
<sequence length="226" mass="26058">MTRNQSFEHLPTYIISASELDPYFYALYKWYPDVYIGAKHPVSEERIEKTNQFLERGMKYFPRDHRLPETAASNYIGYSADAPAPRRLRESIKAIEYLQYAAKLPGASSNVPFLLDYFYGRKARLEAELSDGENPSAAPSTTLSENEKETYLRLYLLAPDPHTRARLAGLLSRYGIDENTAFERARDYTQRLQTEHTQRLNYLPVDLWSTIVNPKEFDSATATPSR</sequence>
<name>A0A2Z4FPB3_9DELT</name>
<protein>
    <submittedName>
        <fullName evidence="1">Uncharacterized protein</fullName>
    </submittedName>
</protein>
<dbReference type="EMBL" id="CP030032">
    <property type="protein sequence ID" value="AWV90576.1"/>
    <property type="molecule type" value="Genomic_DNA"/>
</dbReference>
<evidence type="ECO:0000313" key="1">
    <source>
        <dbReference type="EMBL" id="AWV90576.1"/>
    </source>
</evidence>
<dbReference type="OrthoDB" id="5508611at2"/>
<evidence type="ECO:0000313" key="2">
    <source>
        <dbReference type="Proteomes" id="UP000249799"/>
    </source>
</evidence>
<keyword evidence="2" id="KW-1185">Reference proteome</keyword>
<accession>A0A2Z4FPB3</accession>
<proteinExistence type="predicted"/>
<organism evidence="1 2">
    <name type="scientific">Bradymonas sediminis</name>
    <dbReference type="NCBI Taxonomy" id="1548548"/>
    <lineage>
        <taxon>Bacteria</taxon>
        <taxon>Deltaproteobacteria</taxon>
        <taxon>Bradymonadales</taxon>
        <taxon>Bradymonadaceae</taxon>
        <taxon>Bradymonas</taxon>
    </lineage>
</organism>
<reference evidence="1 2" key="1">
    <citation type="submission" date="2018-06" db="EMBL/GenBank/DDBJ databases">
        <title>Lujinxingia sediminis gen. nov. sp. nov., a new facultative anaerobic member of the class Deltaproteobacteria, and proposal of Lujinxingaceae fam. nov.</title>
        <authorList>
            <person name="Guo L.-Y."/>
            <person name="Li C.-M."/>
            <person name="Wang S."/>
            <person name="Du Z.-J."/>
        </authorList>
    </citation>
    <scope>NUCLEOTIDE SEQUENCE [LARGE SCALE GENOMIC DNA]</scope>
    <source>
        <strain evidence="1 2">FA350</strain>
    </source>
</reference>